<dbReference type="Proteomes" id="UP000271098">
    <property type="component" value="Unassembled WGS sequence"/>
</dbReference>
<reference evidence="2 3" key="1">
    <citation type="submission" date="2018-11" db="EMBL/GenBank/DDBJ databases">
        <authorList>
            <consortium name="Pathogen Informatics"/>
        </authorList>
    </citation>
    <scope>NUCLEOTIDE SEQUENCE [LARGE SCALE GENOMIC DNA]</scope>
</reference>
<evidence type="ECO:0000313" key="3">
    <source>
        <dbReference type="Proteomes" id="UP000271098"/>
    </source>
</evidence>
<dbReference type="AlphaFoldDB" id="A0A3P6PGB7"/>
<proteinExistence type="predicted"/>
<dbReference type="EMBL" id="UYRT01002272">
    <property type="protein sequence ID" value="VDK30870.1"/>
    <property type="molecule type" value="Genomic_DNA"/>
</dbReference>
<feature type="region of interest" description="Disordered" evidence="1">
    <location>
        <begin position="1"/>
        <end position="163"/>
    </location>
</feature>
<evidence type="ECO:0000256" key="1">
    <source>
        <dbReference type="SAM" id="MobiDB-lite"/>
    </source>
</evidence>
<gene>
    <name evidence="2" type="ORF">GPUH_LOCUS1755</name>
</gene>
<evidence type="ECO:0000313" key="2">
    <source>
        <dbReference type="EMBL" id="VDK30870.1"/>
    </source>
</evidence>
<accession>A0A3P6PGB7</accession>
<sequence length="163" mass="18092">MLYERLHEITKKLTDDKSSMKDESQLSSASEGSTQVQDEWVSMDFSKCQPSPESSSMKSPNDSSDMSKQERPSDIITIDSPEYMEGKSIDRVVLPPPPPYSEEQPVQIASFDSCPQEPGPSTHLSHSWHTSSRPSCSDDESSIEFTSTGVEMEDGPPPYDEPV</sequence>
<feature type="compositionally biased region" description="Polar residues" evidence="1">
    <location>
        <begin position="25"/>
        <end position="37"/>
    </location>
</feature>
<protein>
    <submittedName>
        <fullName evidence="2">Uncharacterized protein</fullName>
    </submittedName>
</protein>
<organism evidence="2 3">
    <name type="scientific">Gongylonema pulchrum</name>
    <dbReference type="NCBI Taxonomy" id="637853"/>
    <lineage>
        <taxon>Eukaryota</taxon>
        <taxon>Metazoa</taxon>
        <taxon>Ecdysozoa</taxon>
        <taxon>Nematoda</taxon>
        <taxon>Chromadorea</taxon>
        <taxon>Rhabditida</taxon>
        <taxon>Spirurina</taxon>
        <taxon>Spiruromorpha</taxon>
        <taxon>Spiruroidea</taxon>
        <taxon>Gongylonematidae</taxon>
        <taxon>Gongylonema</taxon>
    </lineage>
</organism>
<feature type="compositionally biased region" description="Low complexity" evidence="1">
    <location>
        <begin position="121"/>
        <end position="135"/>
    </location>
</feature>
<feature type="compositionally biased region" description="Basic and acidic residues" evidence="1">
    <location>
        <begin position="1"/>
        <end position="24"/>
    </location>
</feature>
<name>A0A3P6PGB7_9BILA</name>
<keyword evidence="3" id="KW-1185">Reference proteome</keyword>
<feature type="compositionally biased region" description="Low complexity" evidence="1">
    <location>
        <begin position="51"/>
        <end position="64"/>
    </location>
</feature>